<dbReference type="RefSeq" id="XP_022487088.1">
    <property type="nucleotide sequence ID" value="XM_022632872.1"/>
</dbReference>
<dbReference type="PROSITE" id="PS51683">
    <property type="entry name" value="SAM_OMT_II"/>
    <property type="match status" value="1"/>
</dbReference>
<proteinExistence type="predicted"/>
<dbReference type="GO" id="GO:0032259">
    <property type="term" value="P:methylation"/>
    <property type="evidence" value="ECO:0007669"/>
    <property type="project" value="UniProtKB-KW"/>
</dbReference>
<evidence type="ECO:0000313" key="5">
    <source>
        <dbReference type="EMBL" id="OGE51644.1"/>
    </source>
</evidence>
<keyword evidence="2" id="KW-0808">Transferase</keyword>
<dbReference type="Pfam" id="PF00891">
    <property type="entry name" value="Methyltransf_2"/>
    <property type="match status" value="1"/>
</dbReference>
<dbReference type="Gene3D" id="3.40.50.150">
    <property type="entry name" value="Vaccinia Virus protein VP39"/>
    <property type="match status" value="1"/>
</dbReference>
<dbReference type="InterPro" id="IPR029063">
    <property type="entry name" value="SAM-dependent_MTases_sf"/>
</dbReference>
<dbReference type="AlphaFoldDB" id="A0A1F5LEJ4"/>
<gene>
    <name evidence="5" type="ORF">PENARI_c012G04021</name>
</gene>
<evidence type="ECO:0000313" key="6">
    <source>
        <dbReference type="Proteomes" id="UP000177622"/>
    </source>
</evidence>
<dbReference type="GO" id="GO:0044550">
    <property type="term" value="P:secondary metabolite biosynthetic process"/>
    <property type="evidence" value="ECO:0007669"/>
    <property type="project" value="UniProtKB-ARBA"/>
</dbReference>
<keyword evidence="1" id="KW-0489">Methyltransferase</keyword>
<organism evidence="5 6">
    <name type="scientific">Penicillium arizonense</name>
    <dbReference type="NCBI Taxonomy" id="1835702"/>
    <lineage>
        <taxon>Eukaryota</taxon>
        <taxon>Fungi</taxon>
        <taxon>Dikarya</taxon>
        <taxon>Ascomycota</taxon>
        <taxon>Pezizomycotina</taxon>
        <taxon>Eurotiomycetes</taxon>
        <taxon>Eurotiomycetidae</taxon>
        <taxon>Eurotiales</taxon>
        <taxon>Aspergillaceae</taxon>
        <taxon>Penicillium</taxon>
    </lineage>
</organism>
<dbReference type="PANTHER" id="PTHR43712:SF11">
    <property type="entry name" value="O-METHYLTRANSFERASE (AFU_ORTHOLOGUE AFUA_2G17820)-RELATED"/>
    <property type="match status" value="1"/>
</dbReference>
<evidence type="ECO:0000256" key="1">
    <source>
        <dbReference type="ARBA" id="ARBA00022603"/>
    </source>
</evidence>
<dbReference type="SUPFAM" id="SSF53335">
    <property type="entry name" value="S-adenosyl-L-methionine-dependent methyltransferases"/>
    <property type="match status" value="1"/>
</dbReference>
<comment type="caution">
    <text evidence="5">The sequence shown here is derived from an EMBL/GenBank/DDBJ whole genome shotgun (WGS) entry which is preliminary data.</text>
</comment>
<keyword evidence="6" id="KW-1185">Reference proteome</keyword>
<protein>
    <recommendedName>
        <fullName evidence="4">O-methyltransferase C-terminal domain-containing protein</fullName>
    </recommendedName>
</protein>
<evidence type="ECO:0000259" key="4">
    <source>
        <dbReference type="Pfam" id="PF00891"/>
    </source>
</evidence>
<dbReference type="PANTHER" id="PTHR43712">
    <property type="entry name" value="PUTATIVE (AFU_ORTHOLOGUE AFUA_4G14580)-RELATED"/>
    <property type="match status" value="1"/>
</dbReference>
<feature type="domain" description="O-methyltransferase C-terminal" evidence="4">
    <location>
        <begin position="99"/>
        <end position="187"/>
    </location>
</feature>
<dbReference type="GO" id="GO:0008171">
    <property type="term" value="F:O-methyltransferase activity"/>
    <property type="evidence" value="ECO:0007669"/>
    <property type="project" value="InterPro"/>
</dbReference>
<dbReference type="EMBL" id="LXJU01000012">
    <property type="protein sequence ID" value="OGE51644.1"/>
    <property type="molecule type" value="Genomic_DNA"/>
</dbReference>
<dbReference type="InterPro" id="IPR001077">
    <property type="entry name" value="COMT_C"/>
</dbReference>
<dbReference type="GeneID" id="34577606"/>
<accession>A0A1F5LEJ4</accession>
<dbReference type="OrthoDB" id="1535081at2759"/>
<name>A0A1F5LEJ4_PENAI</name>
<dbReference type="Proteomes" id="UP000177622">
    <property type="component" value="Unassembled WGS sequence"/>
</dbReference>
<evidence type="ECO:0000256" key="3">
    <source>
        <dbReference type="ARBA" id="ARBA00022691"/>
    </source>
</evidence>
<dbReference type="InterPro" id="IPR016461">
    <property type="entry name" value="COMT-like"/>
</dbReference>
<reference evidence="5 6" key="1">
    <citation type="journal article" date="2016" name="Sci. Rep.">
        <title>Penicillium arizonense, a new, genome sequenced fungal species, reveals a high chemical diversity in secreted metabolites.</title>
        <authorList>
            <person name="Grijseels S."/>
            <person name="Nielsen J.C."/>
            <person name="Randelovic M."/>
            <person name="Nielsen J."/>
            <person name="Nielsen K.F."/>
            <person name="Workman M."/>
            <person name="Frisvad J.C."/>
        </authorList>
    </citation>
    <scope>NUCLEOTIDE SEQUENCE [LARGE SCALE GENOMIC DNA]</scope>
    <source>
        <strain evidence="5 6">CBS 141311</strain>
    </source>
</reference>
<evidence type="ECO:0000256" key="2">
    <source>
        <dbReference type="ARBA" id="ARBA00022679"/>
    </source>
</evidence>
<sequence length="199" mass="22033">MSDLQHKLGAVDPDRLDEQQKTQLLQACDRLRTRLESPLVIASRLMFSGHQGMAIRLAVDLKLFDAISKCHGAFNIKQLQIEADPHLSDLPAVVAGVDLPGIQVMAHDFFKAQPVRNAKAYFLRTVLHDRPDMQAVQILRRLRAALGADSLLLISETVLPESGVALSAVLSDLHMTLLRRWNGRKRSGGLCLRWLASSG</sequence>
<keyword evidence="3" id="KW-0949">S-adenosyl-L-methionine</keyword>